<sequence length="575" mass="64818">MLLHKALIRIRGIPQERLSYQKVSTLALLMRHHQTCQCVYHWSPTPLMPNTLLPGQAVSKLSQTRLCACNLSLAGLQSSSTFPSFHRSQLLPIFANVLQKAEYLFPNRKSSYWAKRPWHKTGVRKIHTSDCRKDIPEYLQGSISEVASVDNDLFDNDEVKDDLYHDMEDDIIDFFTSHLISYEETDTSFSVHCPACSTKEGDTQVQEIFVDKNSGYFVCPLCNRDGPWEDLVHLLNSREDCLSMEQLKAYMATTLSITDIGENLLQNSPLKNVSIHTLKKFGARVTNDESRVVLPVANRQGEVIGFESISLLHYFPQVIRRFIKEEVKAFSVMSSSRKEERVIVVPTCCDVLVLAEHNIPAVSLPSASAEVLAEYLLDCGKNEVVLWYRGEAPPRPLLLSLVEVGVSCSLVLSSLNDRPIHTKPVEEIKAALRTTIPVVSESITTFQQLKDKIYHRITHKEETCGVQWKRFVELNTLLLGHRAGEMTVLTGPTGSGKTTFMAEYSLDLCSQGVKTLWGSFEVSIVRLCEVMLQQFSGVPLPQDLTNFNTLASQFSILPLHFLTYHGQQKISTIIE</sequence>
<name>A0AAW0XUU9_CHEQU</name>
<dbReference type="GO" id="GO:0005524">
    <property type="term" value="F:ATP binding"/>
    <property type="evidence" value="ECO:0007669"/>
    <property type="project" value="InterPro"/>
</dbReference>
<dbReference type="GO" id="GO:0043139">
    <property type="term" value="F:5'-3' DNA helicase activity"/>
    <property type="evidence" value="ECO:0007669"/>
    <property type="project" value="InterPro"/>
</dbReference>
<keyword evidence="3" id="KW-1185">Reference proteome</keyword>
<comment type="caution">
    <text evidence="2">The sequence shown here is derived from an EMBL/GenBank/DDBJ whole genome shotgun (WGS) entry which is preliminary data.</text>
</comment>
<dbReference type="InterPro" id="IPR027032">
    <property type="entry name" value="Twinkle-like"/>
</dbReference>
<dbReference type="SUPFAM" id="SSF52540">
    <property type="entry name" value="P-loop containing nucleoside triphosphate hydrolases"/>
    <property type="match status" value="1"/>
</dbReference>
<gene>
    <name evidence="2" type="ORF">OTU49_017173</name>
</gene>
<evidence type="ECO:0000313" key="2">
    <source>
        <dbReference type="EMBL" id="KAK8746735.1"/>
    </source>
</evidence>
<dbReference type="InterPro" id="IPR007694">
    <property type="entry name" value="DNA_helicase_DnaB-like_C"/>
</dbReference>
<dbReference type="Proteomes" id="UP001445076">
    <property type="component" value="Unassembled WGS sequence"/>
</dbReference>
<evidence type="ECO:0000313" key="3">
    <source>
        <dbReference type="Proteomes" id="UP001445076"/>
    </source>
</evidence>
<dbReference type="InterPro" id="IPR027417">
    <property type="entry name" value="P-loop_NTPase"/>
</dbReference>
<accession>A0AAW0XUU9</accession>
<dbReference type="EMBL" id="JARKIK010000017">
    <property type="protein sequence ID" value="KAK8746735.1"/>
    <property type="molecule type" value="Genomic_DNA"/>
</dbReference>
<evidence type="ECO:0000259" key="1">
    <source>
        <dbReference type="PROSITE" id="PS51199"/>
    </source>
</evidence>
<dbReference type="Gene3D" id="3.40.50.300">
    <property type="entry name" value="P-loop containing nucleotide triphosphate hydrolases"/>
    <property type="match status" value="1"/>
</dbReference>
<dbReference type="GO" id="GO:0005739">
    <property type="term" value="C:mitochondrion"/>
    <property type="evidence" value="ECO:0007669"/>
    <property type="project" value="TreeGrafter"/>
</dbReference>
<dbReference type="PANTHER" id="PTHR12873:SF0">
    <property type="entry name" value="TWINKLE MTDNA HELICASE"/>
    <property type="match status" value="1"/>
</dbReference>
<feature type="non-terminal residue" evidence="2">
    <location>
        <position position="575"/>
    </location>
</feature>
<proteinExistence type="predicted"/>
<dbReference type="PANTHER" id="PTHR12873">
    <property type="entry name" value="T7-LIKE MITOCHONDRIAL DNA HELICASE"/>
    <property type="match status" value="1"/>
</dbReference>
<dbReference type="GO" id="GO:0003697">
    <property type="term" value="F:single-stranded DNA binding"/>
    <property type="evidence" value="ECO:0007669"/>
    <property type="project" value="InterPro"/>
</dbReference>
<dbReference type="GO" id="GO:0006264">
    <property type="term" value="P:mitochondrial DNA replication"/>
    <property type="evidence" value="ECO:0007669"/>
    <property type="project" value="TreeGrafter"/>
</dbReference>
<protein>
    <recommendedName>
        <fullName evidence="1">SF4 helicase domain-containing protein</fullName>
    </recommendedName>
</protein>
<feature type="domain" description="SF4 helicase" evidence="1">
    <location>
        <begin position="460"/>
        <end position="575"/>
    </location>
</feature>
<reference evidence="2 3" key="1">
    <citation type="journal article" date="2024" name="BMC Genomics">
        <title>Genome assembly of redclaw crayfish (Cherax quadricarinatus) provides insights into its immune adaptation and hypoxia tolerance.</title>
        <authorList>
            <person name="Liu Z."/>
            <person name="Zheng J."/>
            <person name="Li H."/>
            <person name="Fang K."/>
            <person name="Wang S."/>
            <person name="He J."/>
            <person name="Zhou D."/>
            <person name="Weng S."/>
            <person name="Chi M."/>
            <person name="Gu Z."/>
            <person name="He J."/>
            <person name="Li F."/>
            <person name="Wang M."/>
        </authorList>
    </citation>
    <scope>NUCLEOTIDE SEQUENCE [LARGE SCALE GENOMIC DNA]</scope>
    <source>
        <strain evidence="2">ZL_2023a</strain>
    </source>
</reference>
<dbReference type="PROSITE" id="PS51199">
    <property type="entry name" value="SF4_HELICASE"/>
    <property type="match status" value="1"/>
</dbReference>
<organism evidence="2 3">
    <name type="scientific">Cherax quadricarinatus</name>
    <name type="common">Australian red claw crayfish</name>
    <dbReference type="NCBI Taxonomy" id="27406"/>
    <lineage>
        <taxon>Eukaryota</taxon>
        <taxon>Metazoa</taxon>
        <taxon>Ecdysozoa</taxon>
        <taxon>Arthropoda</taxon>
        <taxon>Crustacea</taxon>
        <taxon>Multicrustacea</taxon>
        <taxon>Malacostraca</taxon>
        <taxon>Eumalacostraca</taxon>
        <taxon>Eucarida</taxon>
        <taxon>Decapoda</taxon>
        <taxon>Pleocyemata</taxon>
        <taxon>Astacidea</taxon>
        <taxon>Parastacoidea</taxon>
        <taxon>Parastacidae</taxon>
        <taxon>Cherax</taxon>
    </lineage>
</organism>
<dbReference type="AlphaFoldDB" id="A0AAW0XUU9"/>